<dbReference type="InterPro" id="IPR025119">
    <property type="entry name" value="DUF4046"/>
</dbReference>
<keyword evidence="3" id="KW-1185">Reference proteome</keyword>
<evidence type="ECO:0000313" key="2">
    <source>
        <dbReference type="EMBL" id="WAH39292.1"/>
    </source>
</evidence>
<name>A0ABY6Z9R7_9BACL</name>
<evidence type="ECO:0000259" key="1">
    <source>
        <dbReference type="Pfam" id="PF13255"/>
    </source>
</evidence>
<organism evidence="2 3">
    <name type="scientific">Alicyclobacillus dauci</name>
    <dbReference type="NCBI Taxonomy" id="1475485"/>
    <lineage>
        <taxon>Bacteria</taxon>
        <taxon>Bacillati</taxon>
        <taxon>Bacillota</taxon>
        <taxon>Bacilli</taxon>
        <taxon>Bacillales</taxon>
        <taxon>Alicyclobacillaceae</taxon>
        <taxon>Alicyclobacillus</taxon>
    </lineage>
</organism>
<feature type="domain" description="DUF4046" evidence="1">
    <location>
        <begin position="7"/>
        <end position="92"/>
    </location>
</feature>
<evidence type="ECO:0000313" key="3">
    <source>
        <dbReference type="Proteomes" id="UP001164803"/>
    </source>
</evidence>
<dbReference type="Pfam" id="PF13255">
    <property type="entry name" value="DUF4046"/>
    <property type="match status" value="2"/>
</dbReference>
<dbReference type="Proteomes" id="UP001164803">
    <property type="component" value="Chromosome"/>
</dbReference>
<sequence>MTEQEKVIQVYQDVLDGKRSRFPNYFFVGERGKKYLAYITRYLIEDYLGIPLEEIPRCVSAEILWHYRLRPPAMTHGWNFIQVIQNAYPGIFEPWAFKQVSNGYWQREEGQQRALDAIRYVIEEKCRIPHKEIPLRITNHFFKQHGLRGVFNRLGQSPYYIIDMIYPGQFKAWEFHTVPMNFWRDPDHVKQAMDWLLFEKSGFSSYHEAVKKLTLRYFFQYRCTGLLQRAFDGKLQKVKEWILEQQTWI</sequence>
<proteinExistence type="predicted"/>
<protein>
    <recommendedName>
        <fullName evidence="1">DUF4046 domain-containing protein</fullName>
    </recommendedName>
</protein>
<accession>A0ABY6Z9R7</accession>
<gene>
    <name evidence="2" type="ORF">NZD86_20120</name>
</gene>
<feature type="domain" description="DUF4046" evidence="1">
    <location>
        <begin position="97"/>
        <end position="170"/>
    </location>
</feature>
<reference evidence="2" key="1">
    <citation type="submission" date="2022-08" db="EMBL/GenBank/DDBJ databases">
        <title>Alicyclobacillus dauci DSM2870, complete genome.</title>
        <authorList>
            <person name="Wang Q."/>
            <person name="Cai R."/>
            <person name="Wang Z."/>
        </authorList>
    </citation>
    <scope>NUCLEOTIDE SEQUENCE</scope>
    <source>
        <strain evidence="2">DSM 28700</strain>
    </source>
</reference>
<dbReference type="EMBL" id="CP104064">
    <property type="protein sequence ID" value="WAH39292.1"/>
    <property type="molecule type" value="Genomic_DNA"/>
</dbReference>